<protein>
    <submittedName>
        <fullName evidence="4">Putative NDP-hexose 4-ketoreductase</fullName>
    </submittedName>
</protein>
<evidence type="ECO:0000313" key="5">
    <source>
        <dbReference type="Proteomes" id="UP000186168"/>
    </source>
</evidence>
<dbReference type="EMBL" id="ASQP01000497">
    <property type="protein sequence ID" value="OMI33992.1"/>
    <property type="molecule type" value="Genomic_DNA"/>
</dbReference>
<comment type="similarity">
    <text evidence="1">Belongs to the NAD(P)-dependent epimerase/dehydratase family.</text>
</comment>
<accession>A0A1R1S714</accession>
<dbReference type="Proteomes" id="UP000186168">
    <property type="component" value="Unassembled WGS sequence"/>
</dbReference>
<reference evidence="4 5" key="1">
    <citation type="submission" date="2013-05" db="EMBL/GenBank/DDBJ databases">
        <title>Genome sequence of Streptomyces sparsogenes DSM 40356.</title>
        <authorList>
            <person name="Coyne S."/>
            <person name="Seebeck F.P."/>
        </authorList>
    </citation>
    <scope>NUCLEOTIDE SEQUENCE [LARGE SCALE GENOMIC DNA]</scope>
    <source>
        <strain evidence="4 5">DSM 40356</strain>
    </source>
</reference>
<dbReference type="Pfam" id="PF01370">
    <property type="entry name" value="Epimerase"/>
    <property type="match status" value="1"/>
</dbReference>
<dbReference type="AlphaFoldDB" id="A0A1R1S714"/>
<dbReference type="GeneID" id="96742487"/>
<sequence length="280" mass="29768">MEIVGNGFLARSLRPIAHQHPDTVVLAAGVSWASGTSDADFAREAALLREVARDCRATGRRLLFFSTAATGMYGAVDGPGREDSTIVPCTPYGAHKLGLERQLHASGADWLVLRLGHLVGPGQPPHQLLPALVRQMREGRVRIHRGAARDLIDVVDVVRVIDLLLARDLRGETVNVASGEAVPVERIVDHLERRLGLTARREYREAGAQHVISTEKLRALVPQTARMGFGPGYYRRVLDAFARACADGTAGDGGGAGTRGGAGDRGAAGPVAPAARSCRS</sequence>
<evidence type="ECO:0000313" key="4">
    <source>
        <dbReference type="EMBL" id="OMI33992.1"/>
    </source>
</evidence>
<dbReference type="InterPro" id="IPR001509">
    <property type="entry name" value="Epimerase_deHydtase"/>
</dbReference>
<organism evidence="4 5">
    <name type="scientific">Streptomyces sparsogenes DSM 40356</name>
    <dbReference type="NCBI Taxonomy" id="1331668"/>
    <lineage>
        <taxon>Bacteria</taxon>
        <taxon>Bacillati</taxon>
        <taxon>Actinomycetota</taxon>
        <taxon>Actinomycetes</taxon>
        <taxon>Kitasatosporales</taxon>
        <taxon>Streptomycetaceae</taxon>
        <taxon>Streptomyces</taxon>
    </lineage>
</organism>
<evidence type="ECO:0000259" key="3">
    <source>
        <dbReference type="Pfam" id="PF01370"/>
    </source>
</evidence>
<keyword evidence="5" id="KW-1185">Reference proteome</keyword>
<evidence type="ECO:0000256" key="2">
    <source>
        <dbReference type="SAM" id="MobiDB-lite"/>
    </source>
</evidence>
<comment type="caution">
    <text evidence="4">The sequence shown here is derived from an EMBL/GenBank/DDBJ whole genome shotgun (WGS) entry which is preliminary data.</text>
</comment>
<dbReference type="PANTHER" id="PTHR43000">
    <property type="entry name" value="DTDP-D-GLUCOSE 4,6-DEHYDRATASE-RELATED"/>
    <property type="match status" value="1"/>
</dbReference>
<dbReference type="RefSeq" id="WP_342673118.1">
    <property type="nucleotide sequence ID" value="NZ_ASQP01000497.1"/>
</dbReference>
<evidence type="ECO:0000256" key="1">
    <source>
        <dbReference type="ARBA" id="ARBA00007637"/>
    </source>
</evidence>
<feature type="region of interest" description="Disordered" evidence="2">
    <location>
        <begin position="254"/>
        <end position="280"/>
    </location>
</feature>
<dbReference type="SUPFAM" id="SSF51735">
    <property type="entry name" value="NAD(P)-binding Rossmann-fold domains"/>
    <property type="match status" value="1"/>
</dbReference>
<dbReference type="STRING" id="67365.GCA_001704635_04852"/>
<dbReference type="InterPro" id="IPR036291">
    <property type="entry name" value="NAD(P)-bd_dom_sf"/>
</dbReference>
<name>A0A1R1S714_9ACTN</name>
<dbReference type="Gene3D" id="3.40.50.720">
    <property type="entry name" value="NAD(P)-binding Rossmann-like Domain"/>
    <property type="match status" value="1"/>
</dbReference>
<feature type="domain" description="NAD-dependent epimerase/dehydratase" evidence="3">
    <location>
        <begin position="16"/>
        <end position="177"/>
    </location>
</feature>
<gene>
    <name evidence="4" type="ORF">SPAR_38679</name>
</gene>
<feature type="compositionally biased region" description="Gly residues" evidence="2">
    <location>
        <begin position="254"/>
        <end position="266"/>
    </location>
</feature>
<proteinExistence type="inferred from homology"/>
<feature type="compositionally biased region" description="Low complexity" evidence="2">
    <location>
        <begin position="267"/>
        <end position="280"/>
    </location>
</feature>